<organism evidence="1 2">
    <name type="scientific">Ditylenchus dipsaci</name>
    <dbReference type="NCBI Taxonomy" id="166011"/>
    <lineage>
        <taxon>Eukaryota</taxon>
        <taxon>Metazoa</taxon>
        <taxon>Ecdysozoa</taxon>
        <taxon>Nematoda</taxon>
        <taxon>Chromadorea</taxon>
        <taxon>Rhabditida</taxon>
        <taxon>Tylenchina</taxon>
        <taxon>Tylenchomorpha</taxon>
        <taxon>Sphaerularioidea</taxon>
        <taxon>Anguinidae</taxon>
        <taxon>Anguininae</taxon>
        <taxon>Ditylenchus</taxon>
    </lineage>
</organism>
<sequence length="75" mass="8507">MMENKAKALLKFVQEISEPNPADKRSALSSVWSLATVKKSLNLQSDMAFSIVLARADSMKRDFAEFVFQTARRVR</sequence>
<evidence type="ECO:0000313" key="1">
    <source>
        <dbReference type="Proteomes" id="UP000887574"/>
    </source>
</evidence>
<accession>A0A915D673</accession>
<dbReference type="AlphaFoldDB" id="A0A915D673"/>
<dbReference type="Proteomes" id="UP000887574">
    <property type="component" value="Unplaced"/>
</dbReference>
<reference evidence="2" key="1">
    <citation type="submission" date="2022-11" db="UniProtKB">
        <authorList>
            <consortium name="WormBaseParasite"/>
        </authorList>
    </citation>
    <scope>IDENTIFICATION</scope>
</reference>
<dbReference type="PROSITE" id="PS51835">
    <property type="entry name" value="DENN_C9ORF72"/>
    <property type="match status" value="1"/>
</dbReference>
<name>A0A915D673_9BILA</name>
<dbReference type="WBParaSite" id="jg15788">
    <property type="protein sequence ID" value="jg15788"/>
    <property type="gene ID" value="jg15788"/>
</dbReference>
<keyword evidence="1" id="KW-1185">Reference proteome</keyword>
<proteinExistence type="predicted"/>
<dbReference type="GO" id="GO:0005085">
    <property type="term" value="F:guanyl-nucleotide exchange factor activity"/>
    <property type="evidence" value="ECO:0007669"/>
    <property type="project" value="InterPro"/>
</dbReference>
<evidence type="ECO:0000313" key="2">
    <source>
        <dbReference type="WBParaSite" id="jg15788"/>
    </source>
</evidence>
<dbReference type="InterPro" id="IPR027819">
    <property type="entry name" value="C9orf72"/>
</dbReference>
<protein>
    <submittedName>
        <fullName evidence="2">Uncharacterized protein</fullName>
    </submittedName>
</protein>